<comment type="caution">
    <text evidence="1">The sequence shown here is derived from an EMBL/GenBank/DDBJ whole genome shotgun (WGS) entry which is preliminary data.</text>
</comment>
<name>A0ABT6DCP8_9LACO</name>
<evidence type="ECO:0000313" key="1">
    <source>
        <dbReference type="EMBL" id="MDF9914881.1"/>
    </source>
</evidence>
<evidence type="ECO:0000313" key="2">
    <source>
        <dbReference type="Proteomes" id="UP001152867"/>
    </source>
</evidence>
<accession>A0ABT6DCP8</accession>
<gene>
    <name evidence="1" type="ORF">NNA32_11585</name>
</gene>
<sequence length="68" mass="7701">MNDTEFEQQILPDRIYTYGDFQFTGQELLDGSVNMGDVIATYPDTVAIDLVDKIDDEGKAFFMIATEE</sequence>
<protein>
    <submittedName>
        <fullName evidence="1">Uncharacterized protein</fullName>
    </submittedName>
</protein>
<reference evidence="1" key="1">
    <citation type="submission" date="2022-06" db="EMBL/GenBank/DDBJ databases">
        <title>Antifungal cultures and metabolites of lactic acid bacteria for use in dairy fermentations.</title>
        <authorList>
            <person name="Zhao Z."/>
            <person name="Gaenzle M."/>
        </authorList>
    </citation>
    <scope>NUCLEOTIDE SEQUENCE</scope>
    <source>
        <strain evidence="1">FUA3126</strain>
    </source>
</reference>
<dbReference type="RefSeq" id="WP_178943170.1">
    <property type="nucleotide sequence ID" value="NZ_JAIWJG010000018.1"/>
</dbReference>
<proteinExistence type="predicted"/>
<keyword evidence="2" id="KW-1185">Reference proteome</keyword>
<dbReference type="EMBL" id="JANDJP010000021">
    <property type="protein sequence ID" value="MDF9914881.1"/>
    <property type="molecule type" value="Genomic_DNA"/>
</dbReference>
<organism evidence="1 2">
    <name type="scientific">Furfurilactobacillus milii</name>
    <dbReference type="NCBI Taxonomy" id="2888272"/>
    <lineage>
        <taxon>Bacteria</taxon>
        <taxon>Bacillati</taxon>
        <taxon>Bacillota</taxon>
        <taxon>Bacilli</taxon>
        <taxon>Lactobacillales</taxon>
        <taxon>Lactobacillaceae</taxon>
        <taxon>Furfurilactobacillus</taxon>
    </lineage>
</organism>
<dbReference type="Proteomes" id="UP001152867">
    <property type="component" value="Unassembled WGS sequence"/>
</dbReference>